<feature type="compositionally biased region" description="Low complexity" evidence="4">
    <location>
        <begin position="1002"/>
        <end position="1012"/>
    </location>
</feature>
<sequence>MNEDSGGAADDTVYFLSAQEEAALLAEYGTEGPFDDGIDWAAPSRFKSGLGDGDVFLTAAARTADDDATTDQNREGDDWGKTDPSLEGRLRLRGRPEYKDPLTLYLLRHAPSLILPTRLTPAPFAQSIASMVNSFEDTGAVDGGKASSEAALALGENGLKSASRFAPVLRSGKEWERRAALAVQGIPTTAFASYLLLPEASSEGIKASPLSVLPPAGDDSPGEPEVADVEFDKLVSTTANMLRDADGLLELLALPADAAQDEAEVQREIEERQRCEVLGNEDFLDQHWAKEDLLHGDEDDESTRELLLRAREGYKRIRVALMLSAATGADVCGDDKGGAASACAVERSAANAHSPQGLTNGLLNSSEAKEEVGVLPSSVPLYPEDEYLYAFEIQLPSTVTAWEATRTLTTDDADTNEQPSFSPVGPPSIALEEIASPSLADSAPQTSTTAELQQAVSIPQLIECSAALLESIAAAEERDTQELQQLAENQGRRRLAQGTAPQQRTLAHQITKKGNLDALGLVALPSFVERLDVLLSPTHDEQMERYRCRDSNATETNQMNGVRARVGIAETTGREHLGNEDAQLHVNSKGSKTSGGTTALPSPALSLDSIRRRAAIESFLLFREIEEGRCMRKEDELVEREVQAVEEMQQLYSDRVAALQDDALRSASAMLAEEAAAFKELVTAQVKDATLTRQVEQLRQLQQVEALAYTLMMEWEVQREQLLQDEALTFRRLGRDAEEAKTLAGAAMEKRERAEAEAALACLMTVRKAFEESRSLLAESLTNAVPGKASLQLHDTSWYRWYVEPLIRERVAISRWAVSQRKQMESLRDLVTEAELRYRRHTAATASFKNTSKSARRIVTVPEAPPTKNSSTVAEANALNTETLLRVMWPAFRAAVLKPRQAAQYLARWCLSLEAIGSIEWKHLQSLELESLELGGVGVAANDLVKDVDLSGNQLRGIDVLQAVRTFPLLQRLILSHAELQRLDVADPAQSLQPRGDPPHLAPAHLSPSSALSDEERVSSASSSHLRHISAARSHALAEQVHLLEIDASSNHLTSLAPLGVMATSSLTRCAAVDNKITSLDAVSSCTQLRVITMAHNKLKTVLCLQGLRLLRELDVGNNALDQFDDDVGQAKGGATTNPVPLLSKLFVSHNRLKRLPSSFHCVYPCLSRLFINHNELTSLDEETMAWFPLLRVLQAEGNKLASISGLQHCSRLETLKLSHNLLSSTEALLPLVSCRRLKTVDLSGNPLYGGGGTEEGLRSTRFLCDVLPWLQELNNTPLQLPAESGSPLEDLPLSDIAVRCAKEARGVAQVTADAGAEYVCAAGNEFNVGWASSSVACPTESYREVFAALCWDAMLQHAQDERELREALVSRALNRAKGWEATMTAVREVSAKGADSESAAVTALYGITAAQRDTRRAECETEIALFKLDHTTLSDWLTLGEHCASQQLTGSLSSESTFFSNRHEIHSAYRQRQEDELQKLARTYITEWVHSRVLLRRARRVLLALRSAHQQSEAFRREAAARRIQPIWRGAALRSRLHRLLHGSDSVGAGIDDDEHDAFAKVDVNDWLTEDAFALAPVELLLHTVVNSAREVDTVPFDVPREAAKVPVVVGSAAQPALNVPEALPNPTKGGAPNAVERPTANTDTLDDQWGPAVAAQIRKKQQKNTRANAERRRKEFLQDPLRVQQEMRRSHTGHHSK</sequence>
<evidence type="ECO:0000256" key="3">
    <source>
        <dbReference type="SAM" id="Coils"/>
    </source>
</evidence>
<dbReference type="OMA" id="NRAKGWE"/>
<dbReference type="InterPro" id="IPR032675">
    <property type="entry name" value="LRR_dom_sf"/>
</dbReference>
<keyword evidence="2" id="KW-0677">Repeat</keyword>
<evidence type="ECO:0000256" key="1">
    <source>
        <dbReference type="ARBA" id="ARBA00022614"/>
    </source>
</evidence>
<gene>
    <name evidence="5" type="ORF">ABL78_0711</name>
</gene>
<keyword evidence="3" id="KW-0175">Coiled coil</keyword>
<dbReference type="InterPro" id="IPR050836">
    <property type="entry name" value="SDS22/Internalin_LRR"/>
</dbReference>
<organism evidence="5 6">
    <name type="scientific">Leptomonas seymouri</name>
    <dbReference type="NCBI Taxonomy" id="5684"/>
    <lineage>
        <taxon>Eukaryota</taxon>
        <taxon>Discoba</taxon>
        <taxon>Euglenozoa</taxon>
        <taxon>Kinetoplastea</taxon>
        <taxon>Metakinetoplastina</taxon>
        <taxon>Trypanosomatida</taxon>
        <taxon>Trypanosomatidae</taxon>
        <taxon>Leishmaniinae</taxon>
        <taxon>Leptomonas</taxon>
    </lineage>
</organism>
<evidence type="ECO:0000256" key="2">
    <source>
        <dbReference type="ARBA" id="ARBA00022737"/>
    </source>
</evidence>
<feature type="compositionally biased region" description="Basic and acidic residues" evidence="4">
    <location>
        <begin position="72"/>
        <end position="85"/>
    </location>
</feature>
<dbReference type="PROSITE" id="PS51450">
    <property type="entry name" value="LRR"/>
    <property type="match status" value="1"/>
</dbReference>
<dbReference type="SMART" id="SM00369">
    <property type="entry name" value="LRR_TYP"/>
    <property type="match status" value="3"/>
</dbReference>
<dbReference type="PANTHER" id="PTHR46652">
    <property type="entry name" value="LEUCINE-RICH REPEAT AND IQ DOMAIN-CONTAINING PROTEIN 1-RELATED"/>
    <property type="match status" value="1"/>
</dbReference>
<dbReference type="Proteomes" id="UP000038009">
    <property type="component" value="Unassembled WGS sequence"/>
</dbReference>
<dbReference type="SUPFAM" id="SSF52058">
    <property type="entry name" value="L domain-like"/>
    <property type="match status" value="1"/>
</dbReference>
<evidence type="ECO:0008006" key="7">
    <source>
        <dbReference type="Google" id="ProtNLM"/>
    </source>
</evidence>
<feature type="compositionally biased region" description="Basic and acidic residues" evidence="4">
    <location>
        <begin position="1670"/>
        <end position="1679"/>
    </location>
</feature>
<dbReference type="Gene3D" id="3.80.10.10">
    <property type="entry name" value="Ribonuclease Inhibitor"/>
    <property type="match status" value="2"/>
</dbReference>
<reference evidence="5 6" key="1">
    <citation type="journal article" date="2015" name="PLoS Pathog.">
        <title>Leptomonas seymouri: Adaptations to the Dixenous Life Cycle Analyzed by Genome Sequencing, Transcriptome Profiling and Co-infection with Leishmania donovani.</title>
        <authorList>
            <person name="Kraeva N."/>
            <person name="Butenko A."/>
            <person name="Hlavacova J."/>
            <person name="Kostygov A."/>
            <person name="Myskova J."/>
            <person name="Grybchuk D."/>
            <person name="Lestinova T."/>
            <person name="Votypka J."/>
            <person name="Volf P."/>
            <person name="Opperdoes F."/>
            <person name="Flegontov P."/>
            <person name="Lukes J."/>
            <person name="Yurchenko V."/>
        </authorList>
    </citation>
    <scope>NUCLEOTIDE SEQUENCE [LARGE SCALE GENOMIC DNA]</scope>
    <source>
        <strain evidence="5 6">ATCC 30220</strain>
    </source>
</reference>
<evidence type="ECO:0000313" key="5">
    <source>
        <dbReference type="EMBL" id="KPI90193.1"/>
    </source>
</evidence>
<keyword evidence="1" id="KW-0433">Leucine-rich repeat</keyword>
<feature type="region of interest" description="Disordered" evidence="4">
    <location>
        <begin position="989"/>
        <end position="1017"/>
    </location>
</feature>
<feature type="coiled-coil region" evidence="3">
    <location>
        <begin position="817"/>
        <end position="844"/>
    </location>
</feature>
<dbReference type="VEuPathDB" id="TriTrypDB:Lsey_0009_0420"/>
<dbReference type="OrthoDB" id="266138at2759"/>
<dbReference type="InterPro" id="IPR001611">
    <property type="entry name" value="Leu-rich_rpt"/>
</dbReference>
<protein>
    <recommendedName>
        <fullName evidence="7">Leucine-rich repeat protein (LRRP)</fullName>
    </recommendedName>
</protein>
<feature type="region of interest" description="Disordered" evidence="4">
    <location>
        <begin position="1620"/>
        <end position="1699"/>
    </location>
</feature>
<feature type="region of interest" description="Disordered" evidence="4">
    <location>
        <begin position="61"/>
        <end position="85"/>
    </location>
</feature>
<name>A0A0N1PGB5_LEPSE</name>
<proteinExistence type="predicted"/>
<evidence type="ECO:0000313" key="6">
    <source>
        <dbReference type="Proteomes" id="UP000038009"/>
    </source>
</evidence>
<dbReference type="PANTHER" id="PTHR46652:SF3">
    <property type="entry name" value="LEUCINE-RICH REPEAT-CONTAINING PROTEIN 9"/>
    <property type="match status" value="1"/>
</dbReference>
<evidence type="ECO:0000256" key="4">
    <source>
        <dbReference type="SAM" id="MobiDB-lite"/>
    </source>
</evidence>
<accession>A0A0N1PGB5</accession>
<dbReference type="EMBL" id="LJSK01000009">
    <property type="protein sequence ID" value="KPI90193.1"/>
    <property type="molecule type" value="Genomic_DNA"/>
</dbReference>
<dbReference type="InterPro" id="IPR003591">
    <property type="entry name" value="Leu-rich_rpt_typical-subtyp"/>
</dbReference>
<dbReference type="SMART" id="SM00364">
    <property type="entry name" value="LRR_BAC"/>
    <property type="match status" value="3"/>
</dbReference>
<comment type="caution">
    <text evidence="5">The sequence shown here is derived from an EMBL/GenBank/DDBJ whole genome shotgun (WGS) entry which is preliminary data.</text>
</comment>
<dbReference type="PROSITE" id="PS50096">
    <property type="entry name" value="IQ"/>
    <property type="match status" value="1"/>
</dbReference>
<keyword evidence="6" id="KW-1185">Reference proteome</keyword>